<organism evidence="4 6">
    <name type="scientific">Glycomyces lechevalierae</name>
    <dbReference type="NCBI Taxonomy" id="256034"/>
    <lineage>
        <taxon>Bacteria</taxon>
        <taxon>Bacillati</taxon>
        <taxon>Actinomycetota</taxon>
        <taxon>Actinomycetes</taxon>
        <taxon>Glycomycetales</taxon>
        <taxon>Glycomycetaceae</taxon>
        <taxon>Glycomyces</taxon>
    </lineage>
</organism>
<evidence type="ECO:0000313" key="7">
    <source>
        <dbReference type="Proteomes" id="UP001183604"/>
    </source>
</evidence>
<evidence type="ECO:0000256" key="1">
    <source>
        <dbReference type="ARBA" id="ARBA00005771"/>
    </source>
</evidence>
<comment type="similarity">
    <text evidence="1">Belongs to the sulfotransferase 1 family.</text>
</comment>
<proteinExistence type="inferred from homology"/>
<reference evidence="5 7" key="2">
    <citation type="submission" date="2023-07" db="EMBL/GenBank/DDBJ databases">
        <title>Sequencing the genomes of 1000 actinobacteria strains.</title>
        <authorList>
            <person name="Klenk H.-P."/>
        </authorList>
    </citation>
    <scope>NUCLEOTIDE SEQUENCE [LARGE SCALE GENOMIC DNA]</scope>
    <source>
        <strain evidence="5 7">DSM 44724</strain>
    </source>
</reference>
<dbReference type="Proteomes" id="UP001183604">
    <property type="component" value="Unassembled WGS sequence"/>
</dbReference>
<evidence type="ECO:0000313" key="5">
    <source>
        <dbReference type="EMBL" id="MDR7338202.1"/>
    </source>
</evidence>
<dbReference type="RefSeq" id="WP_270121023.1">
    <property type="nucleotide sequence ID" value="NZ_BAAAOM010000007.1"/>
</dbReference>
<dbReference type="SUPFAM" id="SSF52540">
    <property type="entry name" value="P-loop containing nucleoside triphosphate hydrolases"/>
    <property type="match status" value="1"/>
</dbReference>
<evidence type="ECO:0000313" key="6">
    <source>
        <dbReference type="Proteomes" id="UP001145799"/>
    </source>
</evidence>
<dbReference type="Proteomes" id="UP001145799">
    <property type="component" value="Unassembled WGS sequence"/>
</dbReference>
<dbReference type="GO" id="GO:0008146">
    <property type="term" value="F:sulfotransferase activity"/>
    <property type="evidence" value="ECO:0007669"/>
    <property type="project" value="InterPro"/>
</dbReference>
<keyword evidence="7" id="KW-1185">Reference proteome</keyword>
<keyword evidence="2" id="KW-0808">Transferase</keyword>
<dbReference type="InterPro" id="IPR027417">
    <property type="entry name" value="P-loop_NTPase"/>
</dbReference>
<dbReference type="Pfam" id="PF00685">
    <property type="entry name" value="Sulfotransfer_1"/>
    <property type="match status" value="1"/>
</dbReference>
<evidence type="ECO:0000313" key="4">
    <source>
        <dbReference type="EMBL" id="MDA1384563.1"/>
    </source>
</evidence>
<dbReference type="EMBL" id="JAVDYD010000001">
    <property type="protein sequence ID" value="MDR7338202.1"/>
    <property type="molecule type" value="Genomic_DNA"/>
</dbReference>
<feature type="domain" description="Sulfotransferase" evidence="3">
    <location>
        <begin position="23"/>
        <end position="276"/>
    </location>
</feature>
<accession>A0A9X3PSJ8</accession>
<dbReference type="Gene3D" id="3.40.50.300">
    <property type="entry name" value="P-loop containing nucleotide triphosphate hydrolases"/>
    <property type="match status" value="1"/>
</dbReference>
<sequence>MPHRYTSPDEDSARWDRFPARPGDIVISTRSKHGTTWTQMICALLVFQTPALPAPLPELSPWLDWLVVPEDEVFARLETQPHRRFIKTHTPLDGFPLHPDSRYIVVARHPLDAAVSLYHQGQNLDRDKIRALTGAPEPDPNEPPKPRKSLHEWLVRWTEEDADPRENLDSLQGVMLHLNDAWTRREDPNLLLVHYADLAADLEGEMRRIAAWLGIEVDEARWPQLIKAATFAEMKTMADQVAPDPAGIMKSRDAFFRRGTSGSAAELLTPEALAAYEARVAAMAPKDLLAWLHRP</sequence>
<comment type="caution">
    <text evidence="4">The sequence shown here is derived from an EMBL/GenBank/DDBJ whole genome shotgun (WGS) entry which is preliminary data.</text>
</comment>
<reference evidence="4" key="1">
    <citation type="submission" date="2022-12" db="EMBL/GenBank/DDBJ databases">
        <title>Gycomyces niveus sp.nov., a novel actinomycete isolated from soil in Shouguang.</title>
        <authorList>
            <person name="Yang X."/>
        </authorList>
    </citation>
    <scope>NUCLEOTIDE SEQUENCE</scope>
    <source>
        <strain evidence="4">DSM 44724</strain>
    </source>
</reference>
<gene>
    <name evidence="5" type="ORF">J2S69_001921</name>
    <name evidence="4" type="ORF">O2L01_06180</name>
</gene>
<name>A0A9X3PSJ8_9ACTN</name>
<protein>
    <submittedName>
        <fullName evidence="4">Sulfotransferase domain-containing protein</fullName>
    </submittedName>
</protein>
<evidence type="ECO:0000256" key="2">
    <source>
        <dbReference type="ARBA" id="ARBA00022679"/>
    </source>
</evidence>
<evidence type="ECO:0000259" key="3">
    <source>
        <dbReference type="Pfam" id="PF00685"/>
    </source>
</evidence>
<dbReference type="PANTHER" id="PTHR11783">
    <property type="entry name" value="SULFOTRANSFERASE SULT"/>
    <property type="match status" value="1"/>
</dbReference>
<dbReference type="EMBL" id="JAPZVQ010000002">
    <property type="protein sequence ID" value="MDA1384563.1"/>
    <property type="molecule type" value="Genomic_DNA"/>
</dbReference>
<dbReference type="AlphaFoldDB" id="A0A9X3PSJ8"/>
<dbReference type="InterPro" id="IPR000863">
    <property type="entry name" value="Sulfotransferase_dom"/>
</dbReference>